<dbReference type="EMBL" id="KI535697">
    <property type="protein sequence ID" value="ESR63965.1"/>
    <property type="molecule type" value="Genomic_DNA"/>
</dbReference>
<evidence type="ECO:0000256" key="10">
    <source>
        <dbReference type="ARBA" id="ARBA00049929"/>
    </source>
</evidence>
<keyword evidence="6 11" id="KW-0067">ATP-binding</keyword>
<dbReference type="SUPFAM" id="SSF52374">
    <property type="entry name" value="Nucleotidylyl transferase"/>
    <property type="match status" value="1"/>
</dbReference>
<comment type="catalytic activity">
    <reaction evidence="10">
        <text>tRNA(Trp) + L-tryptophan + ATP = L-tryptophyl-tRNA(Trp) + AMP + diphosphate + H(+)</text>
        <dbReference type="Rhea" id="RHEA:24080"/>
        <dbReference type="Rhea" id="RHEA-COMP:9671"/>
        <dbReference type="Rhea" id="RHEA-COMP:9705"/>
        <dbReference type="ChEBI" id="CHEBI:15378"/>
        <dbReference type="ChEBI" id="CHEBI:30616"/>
        <dbReference type="ChEBI" id="CHEBI:33019"/>
        <dbReference type="ChEBI" id="CHEBI:57912"/>
        <dbReference type="ChEBI" id="CHEBI:78442"/>
        <dbReference type="ChEBI" id="CHEBI:78535"/>
        <dbReference type="ChEBI" id="CHEBI:456215"/>
        <dbReference type="EC" id="6.1.1.2"/>
    </reaction>
</comment>
<evidence type="ECO:0000256" key="11">
    <source>
        <dbReference type="RuleBase" id="RU363036"/>
    </source>
</evidence>
<dbReference type="Proteomes" id="UP000030687">
    <property type="component" value="Unassembled WGS sequence"/>
</dbReference>
<dbReference type="CDD" id="cd00806">
    <property type="entry name" value="TrpRS_core"/>
    <property type="match status" value="1"/>
</dbReference>
<dbReference type="PANTHER" id="PTHR43766">
    <property type="entry name" value="TRYPTOPHAN--TRNA LIGASE, MITOCHONDRIAL"/>
    <property type="match status" value="1"/>
</dbReference>
<keyword evidence="7 11" id="KW-0648">Protein biosynthesis</keyword>
<dbReference type="InParanoid" id="V4UIB4"/>
<dbReference type="GO" id="GO:0006436">
    <property type="term" value="P:tryptophanyl-tRNA aminoacylation"/>
    <property type="evidence" value="ECO:0007669"/>
    <property type="project" value="InterPro"/>
</dbReference>
<dbReference type="HAMAP" id="MF_00140_B">
    <property type="entry name" value="Trp_tRNA_synth_B"/>
    <property type="match status" value="1"/>
</dbReference>
<dbReference type="InterPro" id="IPR001412">
    <property type="entry name" value="aa-tRNA-synth_I_CS"/>
</dbReference>
<name>V4UIB4_CITCL</name>
<dbReference type="FunCoup" id="V4UIB4">
    <property type="interactions" value="1964"/>
</dbReference>
<dbReference type="KEGG" id="cic:CICLE_v10010686mg"/>
<keyword evidence="4 11" id="KW-0436">Ligase</keyword>
<evidence type="ECO:0000256" key="3">
    <source>
        <dbReference type="ARBA" id="ARBA00013161"/>
    </source>
</evidence>
<dbReference type="Gramene" id="ESR63965">
    <property type="protein sequence ID" value="ESR63965"/>
    <property type="gene ID" value="CICLE_v10010686mg"/>
</dbReference>
<dbReference type="InterPro" id="IPR014729">
    <property type="entry name" value="Rossmann-like_a/b/a_fold"/>
</dbReference>
<dbReference type="OMA" id="GWGQFKP"/>
<evidence type="ECO:0000256" key="4">
    <source>
        <dbReference type="ARBA" id="ARBA00022598"/>
    </source>
</evidence>
<dbReference type="InterPro" id="IPR024109">
    <property type="entry name" value="Trp-tRNA-ligase_bac-type"/>
</dbReference>
<dbReference type="Gene3D" id="1.10.240.10">
    <property type="entry name" value="Tyrosyl-Transfer RNA Synthetase"/>
    <property type="match status" value="1"/>
</dbReference>
<dbReference type="PRINTS" id="PR01039">
    <property type="entry name" value="TRNASYNTHTRP"/>
</dbReference>
<dbReference type="FunFam" id="1.10.240.10:FF:000002">
    <property type="entry name" value="Tryptophan--tRNA ligase"/>
    <property type="match status" value="1"/>
</dbReference>
<dbReference type="STRING" id="85681.V4UIB4"/>
<dbReference type="eggNOG" id="KOG2713">
    <property type="taxonomic scope" value="Eukaryota"/>
</dbReference>
<keyword evidence="13" id="KW-1185">Reference proteome</keyword>
<evidence type="ECO:0000313" key="13">
    <source>
        <dbReference type="Proteomes" id="UP000030687"/>
    </source>
</evidence>
<evidence type="ECO:0000256" key="2">
    <source>
        <dbReference type="ARBA" id="ARBA00005594"/>
    </source>
</evidence>
<dbReference type="OrthoDB" id="15808at2759"/>
<accession>V4UIB4</accession>
<keyword evidence="8 11" id="KW-0030">Aminoacyl-tRNA synthetase</keyword>
<comment type="similarity">
    <text evidence="2 11">Belongs to the class-I aminoacyl-tRNA synthetase family.</text>
</comment>
<sequence>MGRALLSHFLIVSNSSPRLVSSLKCRSRGGLPSKYCKTPGLIRQNRNLATHNGCGFRCYCNVSLSEPTAPVASSSSVKKRIVSGVQPTGSIHLGNYLGAIKNWIALQNSYETLFFIVDLHAITLPYDTQQLSKATRETAAIYLACGIDNSKASVFVQSHVRAHVELMWLLSSATPIGWLNKMIQFKEKSHKAGDENVGVALLTYPVLMASDILLYQSDFVPVGEDQKQHLELTRELAERVNYLYGGRKWKKLGGRGGAIFKVPEPLIPPAGARVMSLTDGLSKMSKSAPSDQSRINLLDPKDVIANKIKRCKTDSSAGLEFDNLARPECNNLLSIYQLISGKTKGEVAEECQNMNWGTFKPLLTDALIEHLHPIQVRYEEIMSDSAYLDKVLADGAAKAADIADATLNNVYQAMGFLRR</sequence>
<dbReference type="GO" id="GO:0005739">
    <property type="term" value="C:mitochondrion"/>
    <property type="evidence" value="ECO:0007669"/>
    <property type="project" value="UniProtKB-SubCell"/>
</dbReference>
<comment type="subcellular location">
    <subcellularLocation>
        <location evidence="1">Mitochondrion</location>
    </subcellularLocation>
</comment>
<dbReference type="PROSITE" id="PS00178">
    <property type="entry name" value="AA_TRNA_LIGASE_I"/>
    <property type="match status" value="1"/>
</dbReference>
<evidence type="ECO:0000256" key="1">
    <source>
        <dbReference type="ARBA" id="ARBA00004173"/>
    </source>
</evidence>
<evidence type="ECO:0000256" key="6">
    <source>
        <dbReference type="ARBA" id="ARBA00022840"/>
    </source>
</evidence>
<evidence type="ECO:0000256" key="7">
    <source>
        <dbReference type="ARBA" id="ARBA00022917"/>
    </source>
</evidence>
<evidence type="ECO:0000256" key="8">
    <source>
        <dbReference type="ARBA" id="ARBA00023146"/>
    </source>
</evidence>
<keyword evidence="5 11" id="KW-0547">Nucleotide-binding</keyword>
<proteinExistence type="inferred from homology"/>
<dbReference type="InterPro" id="IPR002305">
    <property type="entry name" value="aa-tRNA-synth_Ic"/>
</dbReference>
<dbReference type="Pfam" id="PF00579">
    <property type="entry name" value="tRNA-synt_1b"/>
    <property type="match status" value="1"/>
</dbReference>
<evidence type="ECO:0000256" key="5">
    <source>
        <dbReference type="ARBA" id="ARBA00022741"/>
    </source>
</evidence>
<dbReference type="GO" id="GO:0004830">
    <property type="term" value="F:tryptophan-tRNA ligase activity"/>
    <property type="evidence" value="ECO:0007669"/>
    <property type="project" value="UniProtKB-EC"/>
</dbReference>
<reference evidence="12 13" key="1">
    <citation type="submission" date="2013-10" db="EMBL/GenBank/DDBJ databases">
        <authorList>
            <consortium name="International Citrus Genome Consortium"/>
            <person name="Jenkins J."/>
            <person name="Schmutz J."/>
            <person name="Prochnik S."/>
            <person name="Rokhsar D."/>
            <person name="Gmitter F."/>
            <person name="Ollitrault P."/>
            <person name="Machado M."/>
            <person name="Talon M."/>
            <person name="Wincker P."/>
            <person name="Jaillon O."/>
            <person name="Morgante M."/>
        </authorList>
    </citation>
    <scope>NUCLEOTIDE SEQUENCE</scope>
    <source>
        <strain evidence="13">cv. Clemenules</strain>
    </source>
</reference>
<dbReference type="PANTHER" id="PTHR43766:SF1">
    <property type="entry name" value="TRYPTOPHAN--TRNA LIGASE, MITOCHONDRIAL"/>
    <property type="match status" value="1"/>
</dbReference>
<dbReference type="AlphaFoldDB" id="V4UIB4"/>
<protein>
    <recommendedName>
        <fullName evidence="3">tryptophan--tRNA ligase</fullName>
        <ecNumber evidence="3">6.1.1.2</ecNumber>
    </recommendedName>
    <alternativeName>
        <fullName evidence="9">Tryptophanyl-tRNA synthetase</fullName>
    </alternativeName>
</protein>
<dbReference type="FunFam" id="3.40.50.620:FF:000118">
    <property type="entry name" value="Tryptophan--tRNA ligase, chloroplastic/mitochondrial"/>
    <property type="match status" value="1"/>
</dbReference>
<gene>
    <name evidence="12" type="ORF">CICLE_v10010686mg</name>
</gene>
<dbReference type="EC" id="6.1.1.2" evidence="3"/>
<dbReference type="InterPro" id="IPR050203">
    <property type="entry name" value="Trp-tRNA_synthetase"/>
</dbReference>
<organism evidence="12 13">
    <name type="scientific">Citrus clementina</name>
    <name type="common">Clementine</name>
    <name type="synonym">Citrus deliciosa x Citrus sinensis</name>
    <dbReference type="NCBI Taxonomy" id="85681"/>
    <lineage>
        <taxon>Eukaryota</taxon>
        <taxon>Viridiplantae</taxon>
        <taxon>Streptophyta</taxon>
        <taxon>Embryophyta</taxon>
        <taxon>Tracheophyta</taxon>
        <taxon>Spermatophyta</taxon>
        <taxon>Magnoliopsida</taxon>
        <taxon>eudicotyledons</taxon>
        <taxon>Gunneridae</taxon>
        <taxon>Pentapetalae</taxon>
        <taxon>rosids</taxon>
        <taxon>malvids</taxon>
        <taxon>Sapindales</taxon>
        <taxon>Rutaceae</taxon>
        <taxon>Aurantioideae</taxon>
        <taxon>Citrus</taxon>
    </lineage>
</organism>
<dbReference type="GO" id="GO:0048608">
    <property type="term" value="P:reproductive structure development"/>
    <property type="evidence" value="ECO:0007669"/>
    <property type="project" value="UniProtKB-ARBA"/>
</dbReference>
<dbReference type="GO" id="GO:0009507">
    <property type="term" value="C:chloroplast"/>
    <property type="evidence" value="ECO:0007669"/>
    <property type="project" value="TreeGrafter"/>
</dbReference>
<evidence type="ECO:0000313" key="12">
    <source>
        <dbReference type="EMBL" id="ESR63965.1"/>
    </source>
</evidence>
<dbReference type="NCBIfam" id="TIGR00233">
    <property type="entry name" value="trpS"/>
    <property type="match status" value="1"/>
</dbReference>
<dbReference type="InterPro" id="IPR002306">
    <property type="entry name" value="Trp-tRNA-ligase"/>
</dbReference>
<dbReference type="Gene3D" id="3.40.50.620">
    <property type="entry name" value="HUPs"/>
    <property type="match status" value="1"/>
</dbReference>
<dbReference type="GO" id="GO:0005524">
    <property type="term" value="F:ATP binding"/>
    <property type="evidence" value="ECO:0007669"/>
    <property type="project" value="UniProtKB-KW"/>
</dbReference>
<evidence type="ECO:0000256" key="9">
    <source>
        <dbReference type="ARBA" id="ARBA00030268"/>
    </source>
</evidence>
<dbReference type="GO" id="GO:0009791">
    <property type="term" value="P:post-embryonic development"/>
    <property type="evidence" value="ECO:0007669"/>
    <property type="project" value="UniProtKB-ARBA"/>
</dbReference>